<dbReference type="EMBL" id="OBEB01000002">
    <property type="protein sequence ID" value="SNY49736.1"/>
    <property type="molecule type" value="Genomic_DNA"/>
</dbReference>
<gene>
    <name evidence="2" type="ORF">SAMN06297280_1521</name>
</gene>
<proteinExistence type="predicted"/>
<accession>A0A285IRN3</accession>
<dbReference type="OrthoDB" id="9798388at2"/>
<reference evidence="3" key="1">
    <citation type="submission" date="2017-09" db="EMBL/GenBank/DDBJ databases">
        <authorList>
            <person name="Varghese N."/>
            <person name="Submissions S."/>
        </authorList>
    </citation>
    <scope>NUCLEOTIDE SEQUENCE [LARGE SCALE GENOMIC DNA]</scope>
    <source>
        <strain evidence="3">CGMCC 1.12461</strain>
    </source>
</reference>
<sequence length="115" mass="12627">MPKLFSYGTLQQKNVQLANFGRELTGYQDILPGYVVGEIAITEPRVLRESGKAIHPILRFTGNISDEVAGTVFELTDAELLQADDYEVDAYIRVSACLKSGADCWIYAAAAPNSR</sequence>
<dbReference type="RefSeq" id="WP_097110779.1">
    <property type="nucleotide sequence ID" value="NZ_OBEB01000002.1"/>
</dbReference>
<dbReference type="GO" id="GO:0016740">
    <property type="term" value="F:transferase activity"/>
    <property type="evidence" value="ECO:0007669"/>
    <property type="project" value="UniProtKB-KW"/>
</dbReference>
<organism evidence="2 3">
    <name type="scientific">Arsukibacterium tuosuense</name>
    <dbReference type="NCBI Taxonomy" id="1323745"/>
    <lineage>
        <taxon>Bacteria</taxon>
        <taxon>Pseudomonadati</taxon>
        <taxon>Pseudomonadota</taxon>
        <taxon>Gammaproteobacteria</taxon>
        <taxon>Chromatiales</taxon>
        <taxon>Chromatiaceae</taxon>
        <taxon>Arsukibacterium</taxon>
    </lineage>
</organism>
<dbReference type="Pfam" id="PF06094">
    <property type="entry name" value="GGACT"/>
    <property type="match status" value="1"/>
</dbReference>
<protein>
    <submittedName>
        <fullName evidence="2">Gamma-glutamyl cyclotransferase, AIG2-like</fullName>
    </submittedName>
</protein>
<evidence type="ECO:0000313" key="2">
    <source>
        <dbReference type="EMBL" id="SNY49736.1"/>
    </source>
</evidence>
<dbReference type="Gene3D" id="3.10.490.10">
    <property type="entry name" value="Gamma-glutamyl cyclotransferase-like"/>
    <property type="match status" value="1"/>
</dbReference>
<dbReference type="InterPro" id="IPR036568">
    <property type="entry name" value="GGCT-like_sf"/>
</dbReference>
<dbReference type="Proteomes" id="UP000219353">
    <property type="component" value="Unassembled WGS sequence"/>
</dbReference>
<dbReference type="InterPro" id="IPR013024">
    <property type="entry name" value="GGCT-like"/>
</dbReference>
<dbReference type="AlphaFoldDB" id="A0A285IRN3"/>
<dbReference type="InterPro" id="IPR009288">
    <property type="entry name" value="AIG2-like_dom"/>
</dbReference>
<dbReference type="SUPFAM" id="SSF110857">
    <property type="entry name" value="Gamma-glutamyl cyclotransferase-like"/>
    <property type="match status" value="1"/>
</dbReference>
<name>A0A285IRN3_9GAMM</name>
<feature type="domain" description="Gamma-glutamylcyclotransferase AIG2-like" evidence="1">
    <location>
        <begin position="4"/>
        <end position="111"/>
    </location>
</feature>
<dbReference type="CDD" id="cd06661">
    <property type="entry name" value="GGCT_like"/>
    <property type="match status" value="1"/>
</dbReference>
<keyword evidence="3" id="KW-1185">Reference proteome</keyword>
<evidence type="ECO:0000259" key="1">
    <source>
        <dbReference type="Pfam" id="PF06094"/>
    </source>
</evidence>
<evidence type="ECO:0000313" key="3">
    <source>
        <dbReference type="Proteomes" id="UP000219353"/>
    </source>
</evidence>
<keyword evidence="2" id="KW-0808">Transferase</keyword>